<dbReference type="EMBL" id="CP001998">
    <property type="protein sequence ID" value="ADE55213.1"/>
    <property type="molecule type" value="Genomic_DNA"/>
</dbReference>
<dbReference type="Proteomes" id="UP000000925">
    <property type="component" value="Chromosome"/>
</dbReference>
<keyword evidence="2" id="KW-1185">Reference proteome</keyword>
<gene>
    <name evidence="1" type="ordered locus">Caka_2196</name>
</gene>
<evidence type="ECO:0000313" key="2">
    <source>
        <dbReference type="Proteomes" id="UP000000925"/>
    </source>
</evidence>
<dbReference type="SUPFAM" id="SSF51182">
    <property type="entry name" value="RmlC-like cupins"/>
    <property type="match status" value="1"/>
</dbReference>
<name>D5EM53_CORAD</name>
<dbReference type="AlphaFoldDB" id="D5EM53"/>
<dbReference type="KEGG" id="caa:Caka_2196"/>
<reference evidence="1 2" key="1">
    <citation type="journal article" date="2010" name="Stand. Genomic Sci.">
        <title>Complete genome sequence of Coraliomargarita akajimensis type strain (04OKA010-24).</title>
        <authorList>
            <person name="Mavromatis K."/>
            <person name="Abt B."/>
            <person name="Brambilla E."/>
            <person name="Lapidus A."/>
            <person name="Copeland A."/>
            <person name="Deshpande S."/>
            <person name="Nolan M."/>
            <person name="Lucas S."/>
            <person name="Tice H."/>
            <person name="Cheng J.F."/>
            <person name="Han C."/>
            <person name="Detter J.C."/>
            <person name="Woyke T."/>
            <person name="Goodwin L."/>
            <person name="Pitluck S."/>
            <person name="Held B."/>
            <person name="Brettin T."/>
            <person name="Tapia R."/>
            <person name="Ivanova N."/>
            <person name="Mikhailova N."/>
            <person name="Pati A."/>
            <person name="Liolios K."/>
            <person name="Chen A."/>
            <person name="Palaniappan K."/>
            <person name="Land M."/>
            <person name="Hauser L."/>
            <person name="Chang Y.J."/>
            <person name="Jeffries C.D."/>
            <person name="Rohde M."/>
            <person name="Goker M."/>
            <person name="Bristow J."/>
            <person name="Eisen J.A."/>
            <person name="Markowitz V."/>
            <person name="Hugenholtz P."/>
            <person name="Klenk H.P."/>
            <person name="Kyrpides N.C."/>
        </authorList>
    </citation>
    <scope>NUCLEOTIDE SEQUENCE [LARGE SCALE GENOMIC DNA]</scope>
    <source>
        <strain evidence="2">DSM 45221 / IAM 15411 / JCM 23193 / KCTC 12865</strain>
    </source>
</reference>
<protein>
    <recommendedName>
        <fullName evidence="3">Cupin domain-containing protein</fullName>
    </recommendedName>
</protein>
<dbReference type="STRING" id="583355.Caka_2196"/>
<accession>D5EM53</accession>
<dbReference type="InterPro" id="IPR011051">
    <property type="entry name" value="RmlC_Cupin_sf"/>
</dbReference>
<dbReference type="eggNOG" id="ENOG5032P93">
    <property type="taxonomic scope" value="Bacteria"/>
</dbReference>
<evidence type="ECO:0000313" key="1">
    <source>
        <dbReference type="EMBL" id="ADE55213.1"/>
    </source>
</evidence>
<proteinExistence type="predicted"/>
<evidence type="ECO:0008006" key="3">
    <source>
        <dbReference type="Google" id="ProtNLM"/>
    </source>
</evidence>
<dbReference type="HOGENOM" id="CLU_150462_0_0_0"/>
<sequence>MRMVSCASTNLLAMKINIEDIPVFMEGPATVLRRQTKLGKMDATYCALPKGTDFSPLLEGLCDDCCDCPHWGYLISGMFRIIYTDGTEDILESGDVFYLPGGHTAIVEEDVKAVMFSPDEQHGVVLDHALRRAQELAG</sequence>
<organism evidence="1 2">
    <name type="scientific">Coraliomargarita akajimensis (strain DSM 45221 / IAM 15411 / JCM 23193 / KCTC 12865 / 04OKA010-24)</name>
    <dbReference type="NCBI Taxonomy" id="583355"/>
    <lineage>
        <taxon>Bacteria</taxon>
        <taxon>Pseudomonadati</taxon>
        <taxon>Verrucomicrobiota</taxon>
        <taxon>Opitutia</taxon>
        <taxon>Puniceicoccales</taxon>
        <taxon>Coraliomargaritaceae</taxon>
        <taxon>Coraliomargarita</taxon>
    </lineage>
</organism>